<evidence type="ECO:0000313" key="5">
    <source>
        <dbReference type="EMBL" id="EQD55800.1"/>
    </source>
</evidence>
<dbReference type="SUPFAM" id="SSF56349">
    <property type="entry name" value="DNA breaking-rejoining enzymes"/>
    <property type="match status" value="1"/>
</dbReference>
<dbReference type="Gene3D" id="1.10.443.10">
    <property type="entry name" value="Intergrase catalytic core"/>
    <property type="match status" value="1"/>
</dbReference>
<dbReference type="Gene3D" id="1.10.150.130">
    <property type="match status" value="1"/>
</dbReference>
<gene>
    <name evidence="5" type="ORF">B1A_11797</name>
</gene>
<accession>T1BP44</accession>
<proteinExistence type="predicted"/>
<feature type="domain" description="Core-binding (CB)" evidence="4">
    <location>
        <begin position="1"/>
        <end position="52"/>
    </location>
</feature>
<sequence>LLKQLDDSHRSLRHLSVLDIDAYLSKKAREGWQRRSLRTAADALRSFVRYAEQRRWCRSGIVAAIDPPRIYQQESLVSYIQWRDVNALLKETKGHNARDIRDRAIFLLLARYGLRGCEVRGLRLEDIDWEHDLLLIRRSKQRCTQQYP</sequence>
<keyword evidence="2" id="KW-0233">DNA recombination</keyword>
<dbReference type="InterPro" id="IPR013762">
    <property type="entry name" value="Integrase-like_cat_sf"/>
</dbReference>
<dbReference type="InterPro" id="IPR010998">
    <property type="entry name" value="Integrase_recombinase_N"/>
</dbReference>
<feature type="non-terminal residue" evidence="5">
    <location>
        <position position="1"/>
    </location>
</feature>
<evidence type="ECO:0000256" key="2">
    <source>
        <dbReference type="ARBA" id="ARBA00023172"/>
    </source>
</evidence>
<feature type="non-terminal residue" evidence="5">
    <location>
        <position position="148"/>
    </location>
</feature>
<dbReference type="GO" id="GO:0003677">
    <property type="term" value="F:DNA binding"/>
    <property type="evidence" value="ECO:0007669"/>
    <property type="project" value="UniProtKB-KW"/>
</dbReference>
<dbReference type="GO" id="GO:0015074">
    <property type="term" value="P:DNA integration"/>
    <property type="evidence" value="ECO:0007669"/>
    <property type="project" value="InterPro"/>
</dbReference>
<reference evidence="5" key="1">
    <citation type="submission" date="2013-08" db="EMBL/GenBank/DDBJ databases">
        <authorList>
            <person name="Mendez C."/>
            <person name="Richter M."/>
            <person name="Ferrer M."/>
            <person name="Sanchez J."/>
        </authorList>
    </citation>
    <scope>NUCLEOTIDE SEQUENCE</scope>
</reference>
<evidence type="ECO:0000259" key="3">
    <source>
        <dbReference type="PROSITE" id="PS51898"/>
    </source>
</evidence>
<dbReference type="EMBL" id="AUZX01008479">
    <property type="protein sequence ID" value="EQD55800.1"/>
    <property type="molecule type" value="Genomic_DNA"/>
</dbReference>
<dbReference type="GO" id="GO:0006310">
    <property type="term" value="P:DNA recombination"/>
    <property type="evidence" value="ECO:0007669"/>
    <property type="project" value="UniProtKB-KW"/>
</dbReference>
<dbReference type="PROSITE" id="PS51900">
    <property type="entry name" value="CB"/>
    <property type="match status" value="1"/>
</dbReference>
<protein>
    <submittedName>
        <fullName evidence="5">Integrase family protein</fullName>
    </submittedName>
</protein>
<dbReference type="PROSITE" id="PS51898">
    <property type="entry name" value="TYR_RECOMBINASE"/>
    <property type="match status" value="1"/>
</dbReference>
<dbReference type="Pfam" id="PF00589">
    <property type="entry name" value="Phage_integrase"/>
    <property type="match status" value="1"/>
</dbReference>
<dbReference type="InterPro" id="IPR002104">
    <property type="entry name" value="Integrase_catalytic"/>
</dbReference>
<dbReference type="AlphaFoldDB" id="T1BP44"/>
<evidence type="ECO:0000256" key="1">
    <source>
        <dbReference type="ARBA" id="ARBA00023125"/>
    </source>
</evidence>
<organism evidence="5">
    <name type="scientific">mine drainage metagenome</name>
    <dbReference type="NCBI Taxonomy" id="410659"/>
    <lineage>
        <taxon>unclassified sequences</taxon>
        <taxon>metagenomes</taxon>
        <taxon>ecological metagenomes</taxon>
    </lineage>
</organism>
<comment type="caution">
    <text evidence="5">The sequence shown here is derived from an EMBL/GenBank/DDBJ whole genome shotgun (WGS) entry which is preliminary data.</text>
</comment>
<name>T1BP44_9ZZZZ</name>
<evidence type="ECO:0000259" key="4">
    <source>
        <dbReference type="PROSITE" id="PS51900"/>
    </source>
</evidence>
<feature type="domain" description="Tyr recombinase" evidence="3">
    <location>
        <begin position="75"/>
        <end position="148"/>
    </location>
</feature>
<dbReference type="InterPro" id="IPR011010">
    <property type="entry name" value="DNA_brk_join_enz"/>
</dbReference>
<reference evidence="5" key="2">
    <citation type="journal article" date="2014" name="ISME J.">
        <title>Microbial stratification in low pH oxic and suboxic macroscopic growths along an acid mine drainage.</title>
        <authorList>
            <person name="Mendez-Garcia C."/>
            <person name="Mesa V."/>
            <person name="Sprenger R.R."/>
            <person name="Richter M."/>
            <person name="Diez M.S."/>
            <person name="Solano J."/>
            <person name="Bargiela R."/>
            <person name="Golyshina O.V."/>
            <person name="Manteca A."/>
            <person name="Ramos J.L."/>
            <person name="Gallego J.R."/>
            <person name="Llorente I."/>
            <person name="Martins Dos Santos V.A."/>
            <person name="Jensen O.N."/>
            <person name="Pelaez A.I."/>
            <person name="Sanchez J."/>
            <person name="Ferrer M."/>
        </authorList>
    </citation>
    <scope>NUCLEOTIDE SEQUENCE</scope>
</reference>
<dbReference type="InterPro" id="IPR044068">
    <property type="entry name" value="CB"/>
</dbReference>
<keyword evidence="1" id="KW-0238">DNA-binding</keyword>